<feature type="repeat" description="TPR" evidence="9">
    <location>
        <begin position="165"/>
        <end position="198"/>
    </location>
</feature>
<feature type="compositionally biased region" description="Low complexity" evidence="10">
    <location>
        <begin position="1119"/>
        <end position="1148"/>
    </location>
</feature>
<proteinExistence type="inferred from homology"/>
<dbReference type="OrthoDB" id="418911at2759"/>
<feature type="compositionally biased region" description="Low complexity" evidence="10">
    <location>
        <begin position="927"/>
        <end position="951"/>
    </location>
</feature>
<dbReference type="Gene3D" id="1.25.40.10">
    <property type="entry name" value="Tetratricopeptide repeat domain"/>
    <property type="match status" value="2"/>
</dbReference>
<keyword evidence="5" id="KW-0805">Transcription regulation</keyword>
<name>A0A409XI76_PSICY</name>
<feature type="region of interest" description="Disordered" evidence="10">
    <location>
        <begin position="626"/>
        <end position="963"/>
    </location>
</feature>
<feature type="compositionally biased region" description="Low complexity" evidence="10">
    <location>
        <begin position="1063"/>
        <end position="1073"/>
    </location>
</feature>
<dbReference type="STRING" id="93625.A0A409XI76"/>
<organism evidence="12 13">
    <name type="scientific">Psilocybe cyanescens</name>
    <dbReference type="NCBI Taxonomy" id="93625"/>
    <lineage>
        <taxon>Eukaryota</taxon>
        <taxon>Fungi</taxon>
        <taxon>Dikarya</taxon>
        <taxon>Basidiomycota</taxon>
        <taxon>Agaricomycotina</taxon>
        <taxon>Agaricomycetes</taxon>
        <taxon>Agaricomycetidae</taxon>
        <taxon>Agaricales</taxon>
        <taxon>Agaricineae</taxon>
        <taxon>Strophariaceae</taxon>
        <taxon>Psilocybe</taxon>
    </lineage>
</organism>
<dbReference type="AlphaFoldDB" id="A0A409XI76"/>
<dbReference type="Pfam" id="PF13432">
    <property type="entry name" value="TPR_16"/>
    <property type="match status" value="2"/>
</dbReference>
<feature type="region of interest" description="Disordered" evidence="10">
    <location>
        <begin position="1"/>
        <end position="38"/>
    </location>
</feature>
<keyword evidence="3" id="KW-0677">Repeat</keyword>
<dbReference type="InterPro" id="IPR019734">
    <property type="entry name" value="TPR_rpt"/>
</dbReference>
<evidence type="ECO:0000256" key="6">
    <source>
        <dbReference type="ARBA" id="ARBA00023163"/>
    </source>
</evidence>
<dbReference type="InterPro" id="IPR011990">
    <property type="entry name" value="TPR-like_helical_dom_sf"/>
</dbReference>
<feature type="region of interest" description="Disordered" evidence="10">
    <location>
        <begin position="434"/>
        <end position="602"/>
    </location>
</feature>
<feature type="domain" description="Cytochrome c-type biogenesis protein H TPR" evidence="11">
    <location>
        <begin position="57"/>
        <end position="160"/>
    </location>
</feature>
<feature type="compositionally biased region" description="Polar residues" evidence="10">
    <location>
        <begin position="29"/>
        <end position="38"/>
    </location>
</feature>
<evidence type="ECO:0000256" key="8">
    <source>
        <dbReference type="ARBA" id="ARBA00061082"/>
    </source>
</evidence>
<evidence type="ECO:0000256" key="10">
    <source>
        <dbReference type="SAM" id="MobiDB-lite"/>
    </source>
</evidence>
<evidence type="ECO:0000256" key="2">
    <source>
        <dbReference type="ARBA" id="ARBA00022491"/>
    </source>
</evidence>
<feature type="compositionally biased region" description="Pro residues" evidence="10">
    <location>
        <begin position="856"/>
        <end position="865"/>
    </location>
</feature>
<dbReference type="InParanoid" id="A0A409XI76"/>
<feature type="region of interest" description="Disordered" evidence="10">
    <location>
        <begin position="983"/>
        <end position="1212"/>
    </location>
</feature>
<feature type="repeat" description="TPR" evidence="9">
    <location>
        <begin position="60"/>
        <end position="93"/>
    </location>
</feature>
<dbReference type="GO" id="GO:0010468">
    <property type="term" value="P:regulation of gene expression"/>
    <property type="evidence" value="ECO:0007669"/>
    <property type="project" value="TreeGrafter"/>
</dbReference>
<dbReference type="PANTHER" id="PTHR14017">
    <property type="entry name" value="LYSINE-SPECIFIC DEMETHYLASE"/>
    <property type="match status" value="1"/>
</dbReference>
<keyword evidence="7" id="KW-0539">Nucleus</keyword>
<keyword evidence="6" id="KW-0804">Transcription</keyword>
<feature type="compositionally biased region" description="Low complexity" evidence="10">
    <location>
        <begin position="590"/>
        <end position="601"/>
    </location>
</feature>
<feature type="compositionally biased region" description="Basic and acidic residues" evidence="10">
    <location>
        <begin position="662"/>
        <end position="695"/>
    </location>
</feature>
<comment type="caution">
    <text evidence="12">The sequence shown here is derived from an EMBL/GenBank/DDBJ whole genome shotgun (WGS) entry which is preliminary data.</text>
</comment>
<feature type="compositionally biased region" description="Pro residues" evidence="10">
    <location>
        <begin position="1096"/>
        <end position="1112"/>
    </location>
</feature>
<feature type="repeat" description="TPR" evidence="9">
    <location>
        <begin position="202"/>
        <end position="235"/>
    </location>
</feature>
<feature type="repeat" description="TPR" evidence="9">
    <location>
        <begin position="311"/>
        <end position="344"/>
    </location>
</feature>
<keyword evidence="2" id="KW-0678">Repressor</keyword>
<feature type="compositionally biased region" description="Basic and acidic residues" evidence="10">
    <location>
        <begin position="1048"/>
        <end position="1059"/>
    </location>
</feature>
<evidence type="ECO:0000256" key="4">
    <source>
        <dbReference type="ARBA" id="ARBA00022803"/>
    </source>
</evidence>
<accession>A0A409XI76</accession>
<feature type="repeat" description="TPR" evidence="9">
    <location>
        <begin position="128"/>
        <end position="161"/>
    </location>
</feature>
<evidence type="ECO:0000259" key="11">
    <source>
        <dbReference type="Pfam" id="PF23914"/>
    </source>
</evidence>
<keyword evidence="13" id="KW-1185">Reference proteome</keyword>
<feature type="compositionally biased region" description="Low complexity" evidence="10">
    <location>
        <begin position="548"/>
        <end position="557"/>
    </location>
</feature>
<dbReference type="PROSITE" id="PS50005">
    <property type="entry name" value="TPR"/>
    <property type="match status" value="7"/>
</dbReference>
<gene>
    <name evidence="12" type="ORF">CVT25_014981</name>
</gene>
<dbReference type="GO" id="GO:0031490">
    <property type="term" value="F:chromatin DNA binding"/>
    <property type="evidence" value="ECO:0007669"/>
    <property type="project" value="TreeGrafter"/>
</dbReference>
<feature type="compositionally biased region" description="Basic and acidic residues" evidence="10">
    <location>
        <begin position="8"/>
        <end position="21"/>
    </location>
</feature>
<feature type="compositionally biased region" description="Basic and acidic residues" evidence="10">
    <location>
        <begin position="892"/>
        <end position="903"/>
    </location>
</feature>
<feature type="compositionally biased region" description="Pro residues" evidence="10">
    <location>
        <begin position="494"/>
        <end position="507"/>
    </location>
</feature>
<reference evidence="12 13" key="1">
    <citation type="journal article" date="2018" name="Evol. Lett.">
        <title>Horizontal gene cluster transfer increased hallucinogenic mushroom diversity.</title>
        <authorList>
            <person name="Reynolds H.T."/>
            <person name="Vijayakumar V."/>
            <person name="Gluck-Thaler E."/>
            <person name="Korotkin H.B."/>
            <person name="Matheny P.B."/>
            <person name="Slot J.C."/>
        </authorList>
    </citation>
    <scope>NUCLEOTIDE SEQUENCE [LARGE SCALE GENOMIC DNA]</scope>
    <source>
        <strain evidence="12 13">2631</strain>
    </source>
</reference>
<evidence type="ECO:0000256" key="5">
    <source>
        <dbReference type="ARBA" id="ARBA00023015"/>
    </source>
</evidence>
<feature type="compositionally biased region" description="Pro residues" evidence="10">
    <location>
        <begin position="746"/>
        <end position="755"/>
    </location>
</feature>
<dbReference type="Proteomes" id="UP000283269">
    <property type="component" value="Unassembled WGS sequence"/>
</dbReference>
<feature type="compositionally biased region" description="Basic and acidic residues" evidence="10">
    <location>
        <begin position="758"/>
        <end position="786"/>
    </location>
</feature>
<evidence type="ECO:0000313" key="13">
    <source>
        <dbReference type="Proteomes" id="UP000283269"/>
    </source>
</evidence>
<feature type="repeat" description="TPR" evidence="9">
    <location>
        <begin position="239"/>
        <end position="272"/>
    </location>
</feature>
<dbReference type="PANTHER" id="PTHR14017:SF1">
    <property type="entry name" value="LD02225P"/>
    <property type="match status" value="1"/>
</dbReference>
<evidence type="ECO:0000256" key="7">
    <source>
        <dbReference type="ARBA" id="ARBA00023242"/>
    </source>
</evidence>
<feature type="compositionally biased region" description="Basic and acidic residues" evidence="10">
    <location>
        <begin position="525"/>
        <end position="545"/>
    </location>
</feature>
<dbReference type="InterPro" id="IPR056413">
    <property type="entry name" value="TPR_CcmH_CycH"/>
</dbReference>
<dbReference type="SUPFAM" id="SSF48452">
    <property type="entry name" value="TPR-like"/>
    <property type="match status" value="1"/>
</dbReference>
<dbReference type="FunFam" id="1.25.40.10:FF:000403">
    <property type="entry name" value="General transcriptional repressor, putative"/>
    <property type="match status" value="1"/>
</dbReference>
<evidence type="ECO:0000256" key="9">
    <source>
        <dbReference type="PROSITE-ProRule" id="PRU00339"/>
    </source>
</evidence>
<feature type="compositionally biased region" description="Polar residues" evidence="10">
    <location>
        <begin position="1018"/>
        <end position="1035"/>
    </location>
</feature>
<feature type="compositionally biased region" description="Polar residues" evidence="10">
    <location>
        <begin position="997"/>
        <end position="1011"/>
    </location>
</feature>
<dbReference type="GO" id="GO:0005634">
    <property type="term" value="C:nucleus"/>
    <property type="evidence" value="ECO:0007669"/>
    <property type="project" value="UniProtKB-SubCell"/>
</dbReference>
<feature type="compositionally biased region" description="Low complexity" evidence="10">
    <location>
        <begin position="843"/>
        <end position="855"/>
    </location>
</feature>
<dbReference type="GO" id="GO:0017053">
    <property type="term" value="C:transcription repressor complex"/>
    <property type="evidence" value="ECO:0007669"/>
    <property type="project" value="UniProtKB-ARBA"/>
</dbReference>
<evidence type="ECO:0000256" key="1">
    <source>
        <dbReference type="ARBA" id="ARBA00004123"/>
    </source>
</evidence>
<dbReference type="Pfam" id="PF00515">
    <property type="entry name" value="TPR_1"/>
    <property type="match status" value="1"/>
</dbReference>
<dbReference type="SUPFAM" id="SSF81901">
    <property type="entry name" value="HCP-like"/>
    <property type="match status" value="1"/>
</dbReference>
<feature type="compositionally biased region" description="Basic and acidic residues" evidence="10">
    <location>
        <begin position="1150"/>
        <end position="1159"/>
    </location>
</feature>
<comment type="subcellular location">
    <subcellularLocation>
        <location evidence="1">Nucleus</location>
    </subcellularLocation>
</comment>
<dbReference type="InterPro" id="IPR051630">
    <property type="entry name" value="Corepressor-Demethylase"/>
</dbReference>
<dbReference type="Pfam" id="PF23914">
    <property type="entry name" value="TPR_CcmH_CycH"/>
    <property type="match status" value="1"/>
</dbReference>
<sequence>MSHRHISRQPDRDVRMHDPPHIQHPHLNGTPNPTPLIQSALPNGAGPSTSIIHKLNTANEQTWLLIGRVAEQMGDLEHALSAYENALRHNPTSVSGLTQVAGIARIKENYPKAVDFFQRVLGIEEDNGEIWSALGHCYLMQDDLQKAYSAYQQALYLLPNPKEDPKLWYGIGILYDRYGSLDHAEEAFASVLRMCKDFDKENEILFRLGIIYKQQGKFPESLECFDRILRNPPSPLAHADIWFQIGHVFEQQKNHVQAKDAYERVVEANPGHAKVLQQLGWLYHQDGSSFQNQELAIQYLTKSLEADPSDAQSWYLLGRAYMAGQKYNKAYEAYQQAVYRDGRNPTFWCSIGVLYFQINQFRDALDAYSRAIRINPYISEVWFDLGSLYESCNNQITDAIDAYARASELDPSNVAIAQRLQLLKNAQATGTVLPAAPGPQDVHPTAYASSVVPPPGPPLMLQAGNHRPPFRADSRGPSNEISLPPPQANNGRSSPPPPFKGGPPPPVILDESRHMPSHTPLAPMEVDRPPHQGGREYPPPREHTRGPSGHQSLLLQHPLPPQHSDDPRNGGHPQHPDPYYNNRGGPRPHSGSISPGPQSGQMADIYSIPIRITITAAAQGLVLVPSPPTRKAVSYPPHVRQPIGPAQPSAVPPQRSPHVYHRREPSHPEPEPGWDRRPPTDHREWEHDRRPRHSGEYMQHGAPPTSFYQPRSPRAHSPPEPSPRGGHAPRYWDNKPPSAHPGFRPSSPPQQPQQQPPSHHEPPSRRYDPRHDARGNSDYDMDRNENRSYPVSPEGMRARNNVPSHIVVGSSRTSESPHATPMLAEAKDRRRRTKEGREEGHTHQSQPPQTPQQHTPQPPPPPPPQFSAQSSPQSMQEPAPKKDRRKRVNGNKRKEDEGPDRQKVFAAERSTANMPGNFKLNQAYPKGPGSPENSSHSGSSRSIQPSPTSATPRPPSRVLDENYDEGVAVADALIGLATSASFRTVDSSGSGADGPSHSPTISSHSRLSDPSTRAPPSHRNSVSSNHASPPSQTQPLKRALSPGPEDDNSSKRSRIDMMKRRISSPSGRRTPIPSTRPSPIPFRTQLASHSPEAREPFPPSPSLPAVLPPHPRPIGAGHASQVQQQQASSIALPPIATLSPASSAPSPAHNGDDKMHVESGARSMSPPSAAVVPGGRGKMVDVLMHRSSRSPPESKHSQQSQSPPLEKNDASS</sequence>
<dbReference type="GO" id="GO:0000978">
    <property type="term" value="F:RNA polymerase II cis-regulatory region sequence-specific DNA binding"/>
    <property type="evidence" value="ECO:0007669"/>
    <property type="project" value="TreeGrafter"/>
</dbReference>
<feature type="repeat" description="TPR" evidence="9">
    <location>
        <begin position="345"/>
        <end position="378"/>
    </location>
</feature>
<dbReference type="FunFam" id="1.25.40.10:FF:000078">
    <property type="entry name" value="Transcriptional corepressor Cyc8"/>
    <property type="match status" value="1"/>
</dbReference>
<evidence type="ECO:0000256" key="3">
    <source>
        <dbReference type="ARBA" id="ARBA00022737"/>
    </source>
</evidence>
<dbReference type="EMBL" id="NHYD01001635">
    <property type="protein sequence ID" value="PPQ90463.1"/>
    <property type="molecule type" value="Genomic_DNA"/>
</dbReference>
<protein>
    <recommendedName>
        <fullName evidence="11">Cytochrome c-type biogenesis protein H TPR domain-containing protein</fullName>
    </recommendedName>
</protein>
<feature type="compositionally biased region" description="Basic residues" evidence="10">
    <location>
        <begin position="882"/>
        <end position="891"/>
    </location>
</feature>
<evidence type="ECO:0000313" key="12">
    <source>
        <dbReference type="EMBL" id="PPQ90463.1"/>
    </source>
</evidence>
<keyword evidence="4 9" id="KW-0802">TPR repeat</keyword>
<dbReference type="PROSITE" id="PS50293">
    <property type="entry name" value="TPR_REGION"/>
    <property type="match status" value="1"/>
</dbReference>
<comment type="similarity">
    <text evidence="8">Belongs to the CYC8/SSN6 family.</text>
</comment>
<dbReference type="SMART" id="SM00028">
    <property type="entry name" value="TPR"/>
    <property type="match status" value="10"/>
</dbReference>